<proteinExistence type="predicted"/>
<gene>
    <name evidence="2" type="ORF">PEVE_00013433</name>
</gene>
<sequence>MNSKFVLLLLVAILVTASYASFLEEFDEAYALSRQHDSCPCPEEDQCGEVCASKNRSKGTGRYLRRSLLADNMQLDISKIKLLFVYVVYVCVV</sequence>
<dbReference type="Proteomes" id="UP001159427">
    <property type="component" value="Unassembled WGS sequence"/>
</dbReference>
<organism evidence="2 3">
    <name type="scientific">Porites evermanni</name>
    <dbReference type="NCBI Taxonomy" id="104178"/>
    <lineage>
        <taxon>Eukaryota</taxon>
        <taxon>Metazoa</taxon>
        <taxon>Cnidaria</taxon>
        <taxon>Anthozoa</taxon>
        <taxon>Hexacorallia</taxon>
        <taxon>Scleractinia</taxon>
        <taxon>Fungiina</taxon>
        <taxon>Poritidae</taxon>
        <taxon>Porites</taxon>
    </lineage>
</organism>
<evidence type="ECO:0000313" key="3">
    <source>
        <dbReference type="Proteomes" id="UP001159427"/>
    </source>
</evidence>
<dbReference type="EMBL" id="CALNXI010000002">
    <property type="protein sequence ID" value="CAH3013770.1"/>
    <property type="molecule type" value="Genomic_DNA"/>
</dbReference>
<name>A0ABN8LEA7_9CNID</name>
<evidence type="ECO:0000313" key="2">
    <source>
        <dbReference type="EMBL" id="CAH3013770.1"/>
    </source>
</evidence>
<evidence type="ECO:0000256" key="1">
    <source>
        <dbReference type="SAM" id="SignalP"/>
    </source>
</evidence>
<keyword evidence="1" id="KW-0732">Signal</keyword>
<feature type="signal peptide" evidence="1">
    <location>
        <begin position="1"/>
        <end position="20"/>
    </location>
</feature>
<keyword evidence="3" id="KW-1185">Reference proteome</keyword>
<feature type="chain" id="PRO_5045867394" evidence="1">
    <location>
        <begin position="21"/>
        <end position="93"/>
    </location>
</feature>
<protein>
    <submittedName>
        <fullName evidence="2">Uncharacterized protein</fullName>
    </submittedName>
</protein>
<accession>A0ABN8LEA7</accession>
<reference evidence="2 3" key="1">
    <citation type="submission" date="2022-05" db="EMBL/GenBank/DDBJ databases">
        <authorList>
            <consortium name="Genoscope - CEA"/>
            <person name="William W."/>
        </authorList>
    </citation>
    <scope>NUCLEOTIDE SEQUENCE [LARGE SCALE GENOMIC DNA]</scope>
</reference>
<comment type="caution">
    <text evidence="2">The sequence shown here is derived from an EMBL/GenBank/DDBJ whole genome shotgun (WGS) entry which is preliminary data.</text>
</comment>